<organism evidence="1 2">
    <name type="scientific">Goodea atripinnis</name>
    <dbReference type="NCBI Taxonomy" id="208336"/>
    <lineage>
        <taxon>Eukaryota</taxon>
        <taxon>Metazoa</taxon>
        <taxon>Chordata</taxon>
        <taxon>Craniata</taxon>
        <taxon>Vertebrata</taxon>
        <taxon>Euteleostomi</taxon>
        <taxon>Actinopterygii</taxon>
        <taxon>Neopterygii</taxon>
        <taxon>Teleostei</taxon>
        <taxon>Neoteleostei</taxon>
        <taxon>Acanthomorphata</taxon>
        <taxon>Ovalentaria</taxon>
        <taxon>Atherinomorphae</taxon>
        <taxon>Cyprinodontiformes</taxon>
        <taxon>Goodeidae</taxon>
        <taxon>Goodea</taxon>
    </lineage>
</organism>
<keyword evidence="2" id="KW-1185">Reference proteome</keyword>
<dbReference type="EMBL" id="JAHRIO010010001">
    <property type="protein sequence ID" value="MEQ2160531.1"/>
    <property type="molecule type" value="Genomic_DNA"/>
</dbReference>
<proteinExistence type="predicted"/>
<evidence type="ECO:0000313" key="2">
    <source>
        <dbReference type="Proteomes" id="UP001476798"/>
    </source>
</evidence>
<comment type="caution">
    <text evidence="1">The sequence shown here is derived from an EMBL/GenBank/DDBJ whole genome shotgun (WGS) entry which is preliminary data.</text>
</comment>
<sequence length="95" mass="10549">MILVSRGSSSMSLVCGVCRLISKPRSHLNDGAQRPRSLHTLPLFSSTHPSELSLFISPIHAPDPDILDDDQGTRFRLGACDVSWNRDLCGTYIRR</sequence>
<reference evidence="1 2" key="1">
    <citation type="submission" date="2021-06" db="EMBL/GenBank/DDBJ databases">
        <authorList>
            <person name="Palmer J.M."/>
        </authorList>
    </citation>
    <scope>NUCLEOTIDE SEQUENCE [LARGE SCALE GENOMIC DNA]</scope>
    <source>
        <strain evidence="1 2">GA_2019</strain>
        <tissue evidence="1">Muscle</tissue>
    </source>
</reference>
<protein>
    <submittedName>
        <fullName evidence="1">Uncharacterized protein</fullName>
    </submittedName>
</protein>
<name>A0ABV0MN42_9TELE</name>
<gene>
    <name evidence="1" type="ORF">GOODEAATRI_000129</name>
</gene>
<accession>A0ABV0MN42</accession>
<evidence type="ECO:0000313" key="1">
    <source>
        <dbReference type="EMBL" id="MEQ2160531.1"/>
    </source>
</evidence>
<dbReference type="Proteomes" id="UP001476798">
    <property type="component" value="Unassembled WGS sequence"/>
</dbReference>